<proteinExistence type="predicted"/>
<organism evidence="1 2">
    <name type="scientific">Gimesia alba</name>
    <dbReference type="NCBI Taxonomy" id="2527973"/>
    <lineage>
        <taxon>Bacteria</taxon>
        <taxon>Pseudomonadati</taxon>
        <taxon>Planctomycetota</taxon>
        <taxon>Planctomycetia</taxon>
        <taxon>Planctomycetales</taxon>
        <taxon>Planctomycetaceae</taxon>
        <taxon>Gimesia</taxon>
    </lineage>
</organism>
<reference evidence="1 2" key="1">
    <citation type="submission" date="2019-02" db="EMBL/GenBank/DDBJ databases">
        <title>Deep-cultivation of Planctomycetes and their phenomic and genomic characterization uncovers novel biology.</title>
        <authorList>
            <person name="Wiegand S."/>
            <person name="Jogler M."/>
            <person name="Boedeker C."/>
            <person name="Pinto D."/>
            <person name="Vollmers J."/>
            <person name="Rivas-Marin E."/>
            <person name="Kohn T."/>
            <person name="Peeters S.H."/>
            <person name="Heuer A."/>
            <person name="Rast P."/>
            <person name="Oberbeckmann S."/>
            <person name="Bunk B."/>
            <person name="Jeske O."/>
            <person name="Meyerdierks A."/>
            <person name="Storesund J.E."/>
            <person name="Kallscheuer N."/>
            <person name="Luecker S."/>
            <person name="Lage O.M."/>
            <person name="Pohl T."/>
            <person name="Merkel B.J."/>
            <person name="Hornburger P."/>
            <person name="Mueller R.-W."/>
            <person name="Bruemmer F."/>
            <person name="Labrenz M."/>
            <person name="Spormann A.M."/>
            <person name="Op den Camp H."/>
            <person name="Overmann J."/>
            <person name="Amann R."/>
            <person name="Jetten M.S.M."/>
            <person name="Mascher T."/>
            <person name="Medema M.H."/>
            <person name="Devos D.P."/>
            <person name="Kaster A.-K."/>
            <person name="Ovreas L."/>
            <person name="Rohde M."/>
            <person name="Galperin M.Y."/>
            <person name="Jogler C."/>
        </authorList>
    </citation>
    <scope>NUCLEOTIDE SEQUENCE [LARGE SCALE GENOMIC DNA]</scope>
    <source>
        <strain evidence="1 2">Pan241w</strain>
    </source>
</reference>
<dbReference type="KEGG" id="gaz:Pan241w_13110"/>
<sequence>MSDHILYQTGFQDAMIQGAGLQESGSVAHQSGGNHDI</sequence>
<accession>A0A517RBI2</accession>
<gene>
    <name evidence="1" type="ORF">Pan241w_13110</name>
</gene>
<name>A0A517RBI2_9PLAN</name>
<keyword evidence="2" id="KW-1185">Reference proteome</keyword>
<dbReference type="EMBL" id="CP036269">
    <property type="protein sequence ID" value="QDT41251.1"/>
    <property type="molecule type" value="Genomic_DNA"/>
</dbReference>
<dbReference type="AlphaFoldDB" id="A0A517RBI2"/>
<dbReference type="Proteomes" id="UP000317171">
    <property type="component" value="Chromosome"/>
</dbReference>
<evidence type="ECO:0000313" key="1">
    <source>
        <dbReference type="EMBL" id="QDT41251.1"/>
    </source>
</evidence>
<evidence type="ECO:0000313" key="2">
    <source>
        <dbReference type="Proteomes" id="UP000317171"/>
    </source>
</evidence>
<protein>
    <submittedName>
        <fullName evidence="1">Uncharacterized protein</fullName>
    </submittedName>
</protein>